<feature type="compositionally biased region" description="Basic and acidic residues" evidence="1">
    <location>
        <begin position="178"/>
        <end position="212"/>
    </location>
</feature>
<feature type="compositionally biased region" description="Low complexity" evidence="1">
    <location>
        <begin position="20"/>
        <end position="37"/>
    </location>
</feature>
<proteinExistence type="predicted"/>
<comment type="caution">
    <text evidence="2">The sequence shown here is derived from an EMBL/GenBank/DDBJ whole genome shotgun (WGS) entry which is preliminary data.</text>
</comment>
<evidence type="ECO:0000313" key="2">
    <source>
        <dbReference type="EMBL" id="KAF7264655.1"/>
    </source>
</evidence>
<sequence>TNAEGQNSDFERVQGLVMDNSNSNSNNNANPSESNFNTIKKRKRWEPIDLDENGNILNPAMGKLNENLINGENVDYIVSLEQGLTTTFIDELQDNSAIKSLEQANGDEFHLKPNDRFHIVEEATKDIYIVPITKKPCPPNEEINEISPEEKEEEILLEKAIQEEEAEGNQEETPGQEECEKNELKEEIKEEIKEVEQQEAKEEEKELERQEAIEEEKEEERQEAKEEEKELEQQEAKEEEKENCKKHEHKTGEKPETEKRSSKKENKKSKKRKHKKPHPKKEFLLLPYNEEKRGARYKKHLPALPKYKRKHTRQHQRKKPYADSQYMNSFYDDSDNPEETFDFIPSFNQRQLKSANYDYDPYLVDFDNHLKKNIIADSKELMRDNERNEYDNDPVKESDDLFEEDKAENEQIQAKGSKLRNNRDVPIPEYMFHYFDPSQVHFNKRSLNSLDYQYNPKMIDDSEIHGHYDKDTHQLENTV</sequence>
<feature type="region of interest" description="Disordered" evidence="1">
    <location>
        <begin position="163"/>
        <end position="334"/>
    </location>
</feature>
<evidence type="ECO:0000256" key="1">
    <source>
        <dbReference type="SAM" id="MobiDB-lite"/>
    </source>
</evidence>
<gene>
    <name evidence="2" type="ORF">GWI33_022716</name>
</gene>
<feature type="compositionally biased region" description="Basic and acidic residues" evidence="1">
    <location>
        <begin position="219"/>
        <end position="264"/>
    </location>
</feature>
<feature type="region of interest" description="Disordered" evidence="1">
    <location>
        <begin position="385"/>
        <end position="420"/>
    </location>
</feature>
<feature type="compositionally biased region" description="Basic residues" evidence="1">
    <location>
        <begin position="295"/>
        <end position="319"/>
    </location>
</feature>
<feature type="compositionally biased region" description="Acidic residues" evidence="1">
    <location>
        <begin position="163"/>
        <end position="177"/>
    </location>
</feature>
<reference evidence="2" key="1">
    <citation type="submission" date="2020-08" db="EMBL/GenBank/DDBJ databases">
        <title>Genome sequencing and assembly of the red palm weevil Rhynchophorus ferrugineus.</title>
        <authorList>
            <person name="Dias G.B."/>
            <person name="Bergman C.M."/>
            <person name="Manee M."/>
        </authorList>
    </citation>
    <scope>NUCLEOTIDE SEQUENCE</scope>
    <source>
        <strain evidence="2">AA-2017</strain>
        <tissue evidence="2">Whole larva</tissue>
    </source>
</reference>
<name>A0A834HTW2_RHYFE</name>
<organism evidence="2 3">
    <name type="scientific">Rhynchophorus ferrugineus</name>
    <name type="common">Red palm weevil</name>
    <name type="synonym">Curculio ferrugineus</name>
    <dbReference type="NCBI Taxonomy" id="354439"/>
    <lineage>
        <taxon>Eukaryota</taxon>
        <taxon>Metazoa</taxon>
        <taxon>Ecdysozoa</taxon>
        <taxon>Arthropoda</taxon>
        <taxon>Hexapoda</taxon>
        <taxon>Insecta</taxon>
        <taxon>Pterygota</taxon>
        <taxon>Neoptera</taxon>
        <taxon>Endopterygota</taxon>
        <taxon>Coleoptera</taxon>
        <taxon>Polyphaga</taxon>
        <taxon>Cucujiformia</taxon>
        <taxon>Curculionidae</taxon>
        <taxon>Dryophthorinae</taxon>
        <taxon>Rhynchophorus</taxon>
    </lineage>
</organism>
<accession>A0A834HTW2</accession>
<feature type="non-terminal residue" evidence="2">
    <location>
        <position position="1"/>
    </location>
</feature>
<feature type="compositionally biased region" description="Basic residues" evidence="1">
    <location>
        <begin position="265"/>
        <end position="279"/>
    </location>
</feature>
<dbReference type="EMBL" id="JAACXV010016389">
    <property type="protein sequence ID" value="KAF7264655.1"/>
    <property type="molecule type" value="Genomic_DNA"/>
</dbReference>
<feature type="region of interest" description="Disordered" evidence="1">
    <location>
        <begin position="1"/>
        <end position="40"/>
    </location>
</feature>
<evidence type="ECO:0000313" key="3">
    <source>
        <dbReference type="Proteomes" id="UP000625711"/>
    </source>
</evidence>
<dbReference type="AlphaFoldDB" id="A0A834HTW2"/>
<protein>
    <submittedName>
        <fullName evidence="2">Uncharacterized protein</fullName>
    </submittedName>
</protein>
<feature type="compositionally biased region" description="Basic and acidic residues" evidence="1">
    <location>
        <begin position="385"/>
        <end position="399"/>
    </location>
</feature>
<feature type="non-terminal residue" evidence="2">
    <location>
        <position position="479"/>
    </location>
</feature>
<keyword evidence="3" id="KW-1185">Reference proteome</keyword>
<dbReference type="Proteomes" id="UP000625711">
    <property type="component" value="Unassembled WGS sequence"/>
</dbReference>